<evidence type="ECO:0000313" key="1">
    <source>
        <dbReference type="EMBL" id="AXY23156.1"/>
    </source>
</evidence>
<dbReference type="KEGG" id="ksc:CD178_02408"/>
<name>A0A347WE63_9PROT</name>
<reference evidence="1 2" key="1">
    <citation type="submission" date="2017-08" db="EMBL/GenBank/DDBJ databases">
        <title>Complete genome sequence of Gluconacetobacter saccharivorans CV1 isolated from Fermented Vinegar.</title>
        <authorList>
            <person name="Kim S.-Y."/>
        </authorList>
    </citation>
    <scope>NUCLEOTIDE SEQUENCE [LARGE SCALE GENOMIC DNA]</scope>
    <source>
        <strain evidence="1 2">CV1</strain>
    </source>
</reference>
<evidence type="ECO:0000313" key="2">
    <source>
        <dbReference type="Proteomes" id="UP000264120"/>
    </source>
</evidence>
<proteinExistence type="predicted"/>
<dbReference type="Proteomes" id="UP000264120">
    <property type="component" value="Chromosome"/>
</dbReference>
<dbReference type="AlphaFoldDB" id="A0A347WE63"/>
<keyword evidence="2" id="KW-1185">Reference proteome</keyword>
<protein>
    <submittedName>
        <fullName evidence="1">Uncharacterized protein</fullName>
    </submittedName>
</protein>
<dbReference type="EMBL" id="CP023036">
    <property type="protein sequence ID" value="AXY23156.1"/>
    <property type="molecule type" value="Genomic_DNA"/>
</dbReference>
<sequence length="73" mass="7833">MTTGPNNVRILTKCKDHCGIPFASFCIRNFTALPSQKSSQVKIPVQPGAGICFGVVDADAIYARVTAGQRMFS</sequence>
<gene>
    <name evidence="1" type="ORF">CD178_02408</name>
</gene>
<accession>A0A347WE63</accession>
<organism evidence="1 2">
    <name type="scientific">Komagataeibacter saccharivorans</name>
    <dbReference type="NCBI Taxonomy" id="265959"/>
    <lineage>
        <taxon>Bacteria</taxon>
        <taxon>Pseudomonadati</taxon>
        <taxon>Pseudomonadota</taxon>
        <taxon>Alphaproteobacteria</taxon>
        <taxon>Acetobacterales</taxon>
        <taxon>Acetobacteraceae</taxon>
        <taxon>Komagataeibacter</taxon>
    </lineage>
</organism>